<evidence type="ECO:0000313" key="1">
    <source>
        <dbReference type="EMBL" id="KAI9907803.1"/>
    </source>
</evidence>
<accession>A0ACC0VQ13</accession>
<sequence>MAITSDVKNQLFTSTHAGNGQLIRLPSQAPSPTAFERDNHHAGPFSTTNGRAWTVDEHDRFLQGLELFPSGPWKKIAAHVGTRTTRQTMTHAQKYREKIARRKRGLRSAVKPTRSFKRRHDAHPPQKAASTTTARLDGPAGPLFLFAPCVDDMYNACPDAPDVSHVGAMWSDVDPLPMSEAEIDLILEAATHLPTPPPHHALARAGCFVL</sequence>
<proteinExistence type="predicted"/>
<comment type="caution">
    <text evidence="1">The sequence shown here is derived from an EMBL/GenBank/DDBJ whole genome shotgun (WGS) entry which is preliminary data.</text>
</comment>
<name>A0ACC0VQ13_9STRA</name>
<dbReference type="EMBL" id="CM047587">
    <property type="protein sequence ID" value="KAI9907803.1"/>
    <property type="molecule type" value="Genomic_DNA"/>
</dbReference>
<protein>
    <submittedName>
        <fullName evidence="1">Uncharacterized protein</fullName>
    </submittedName>
</protein>
<gene>
    <name evidence="1" type="ORF">PsorP6_002948</name>
</gene>
<organism evidence="1 2">
    <name type="scientific">Peronosclerospora sorghi</name>
    <dbReference type="NCBI Taxonomy" id="230839"/>
    <lineage>
        <taxon>Eukaryota</taxon>
        <taxon>Sar</taxon>
        <taxon>Stramenopiles</taxon>
        <taxon>Oomycota</taxon>
        <taxon>Peronosporomycetes</taxon>
        <taxon>Peronosporales</taxon>
        <taxon>Peronosporaceae</taxon>
        <taxon>Peronosclerospora</taxon>
    </lineage>
</organism>
<dbReference type="Proteomes" id="UP001163321">
    <property type="component" value="Chromosome 8"/>
</dbReference>
<reference evidence="1 2" key="1">
    <citation type="journal article" date="2022" name="bioRxiv">
        <title>The genome of the oomycete Peronosclerospora sorghi, a cosmopolitan pathogen of maize and sorghum, is inflated with dispersed pseudogenes.</title>
        <authorList>
            <person name="Fletcher K."/>
            <person name="Martin F."/>
            <person name="Isakeit T."/>
            <person name="Cavanaugh K."/>
            <person name="Magill C."/>
            <person name="Michelmore R."/>
        </authorList>
    </citation>
    <scope>NUCLEOTIDE SEQUENCE [LARGE SCALE GENOMIC DNA]</scope>
    <source>
        <strain evidence="1">P6</strain>
    </source>
</reference>
<evidence type="ECO:0000313" key="2">
    <source>
        <dbReference type="Proteomes" id="UP001163321"/>
    </source>
</evidence>
<keyword evidence="2" id="KW-1185">Reference proteome</keyword>